<accession>A0A1G7KCJ2</accession>
<dbReference type="Gene3D" id="2.60.450.10">
    <property type="entry name" value="Lipopolysaccharide (LPS) transport protein A like domain"/>
    <property type="match status" value="1"/>
</dbReference>
<dbReference type="NCBIfam" id="TIGR04409">
    <property type="entry name" value="LptC_YrbK"/>
    <property type="match status" value="1"/>
</dbReference>
<sequence>MHKGLKHITGLRLLLLPILVLFITSCENDLNKVKQIASNEKAIVVDETKGVDLIMSDSAKVEMHLTAPLSLDYEAKPPYTVMPKGVKVVLYDKKTQLEQGTITADTGIRHGDGKIIEFRKNVVAVNAQGDTFRSDELFWDQGTKKIYSHKSVSFVMSDGSVTNGDDFESDDNFLHQNMTHTRGVYHVDEKTATQ</sequence>
<dbReference type="GO" id="GO:0005886">
    <property type="term" value="C:plasma membrane"/>
    <property type="evidence" value="ECO:0007669"/>
    <property type="project" value="InterPro"/>
</dbReference>
<dbReference type="OrthoDB" id="9812080at2"/>
<dbReference type="Proteomes" id="UP000199072">
    <property type="component" value="Unassembled WGS sequence"/>
</dbReference>
<dbReference type="InterPro" id="IPR026265">
    <property type="entry name" value="LptC"/>
</dbReference>
<dbReference type="PROSITE" id="PS51257">
    <property type="entry name" value="PROKAR_LIPOPROTEIN"/>
    <property type="match status" value="1"/>
</dbReference>
<dbReference type="AlphaFoldDB" id="A0A1G7KCJ2"/>
<reference evidence="1 2" key="1">
    <citation type="submission" date="2016-10" db="EMBL/GenBank/DDBJ databases">
        <authorList>
            <person name="de Groot N.N."/>
        </authorList>
    </citation>
    <scope>NUCLEOTIDE SEQUENCE [LARGE SCALE GENOMIC DNA]</scope>
    <source>
        <strain evidence="1 2">47C3B</strain>
    </source>
</reference>
<keyword evidence="2" id="KW-1185">Reference proteome</keyword>
<dbReference type="STRING" id="1391627.SAMN05216464_11673"/>
<gene>
    <name evidence="1" type="ORF">SAMN05216464_11673</name>
</gene>
<protein>
    <submittedName>
        <fullName evidence="1">LPS export ABC transporter protein LptC</fullName>
    </submittedName>
</protein>
<dbReference type="Pfam" id="PF06835">
    <property type="entry name" value="LptC"/>
    <property type="match status" value="1"/>
</dbReference>
<evidence type="ECO:0000313" key="2">
    <source>
        <dbReference type="Proteomes" id="UP000199072"/>
    </source>
</evidence>
<dbReference type="GO" id="GO:0015221">
    <property type="term" value="F:lipopolysaccharide transmembrane transporter activity"/>
    <property type="evidence" value="ECO:0007669"/>
    <property type="project" value="InterPro"/>
</dbReference>
<dbReference type="InterPro" id="IPR010664">
    <property type="entry name" value="LipoPS_assembly_LptC-rel"/>
</dbReference>
<proteinExistence type="predicted"/>
<dbReference type="EMBL" id="FNAI01000016">
    <property type="protein sequence ID" value="SDF34761.1"/>
    <property type="molecule type" value="Genomic_DNA"/>
</dbReference>
<evidence type="ECO:0000313" key="1">
    <source>
        <dbReference type="EMBL" id="SDF34761.1"/>
    </source>
</evidence>
<organism evidence="1 2">
    <name type="scientific">Mucilaginibacter pineti</name>
    <dbReference type="NCBI Taxonomy" id="1391627"/>
    <lineage>
        <taxon>Bacteria</taxon>
        <taxon>Pseudomonadati</taxon>
        <taxon>Bacteroidota</taxon>
        <taxon>Sphingobacteriia</taxon>
        <taxon>Sphingobacteriales</taxon>
        <taxon>Sphingobacteriaceae</taxon>
        <taxon>Mucilaginibacter</taxon>
    </lineage>
</organism>
<dbReference type="RefSeq" id="WP_091154727.1">
    <property type="nucleotide sequence ID" value="NZ_FNAI01000016.1"/>
</dbReference>
<name>A0A1G7KCJ2_9SPHI</name>